<organism evidence="1 2">
    <name type="scientific">Microcella alkalica</name>
    <dbReference type="NCBI Taxonomy" id="355930"/>
    <lineage>
        <taxon>Bacteria</taxon>
        <taxon>Bacillati</taxon>
        <taxon>Actinomycetota</taxon>
        <taxon>Actinomycetes</taxon>
        <taxon>Micrococcales</taxon>
        <taxon>Microbacteriaceae</taxon>
        <taxon>Microcella</taxon>
    </lineage>
</organism>
<reference evidence="1 2" key="1">
    <citation type="submission" date="2020-07" db="EMBL/GenBank/DDBJ databases">
        <title>Sequencing the genomes of 1000 actinobacteria strains.</title>
        <authorList>
            <person name="Klenk H.-P."/>
        </authorList>
    </citation>
    <scope>NUCLEOTIDE SEQUENCE [LARGE SCALE GENOMIC DNA]</scope>
    <source>
        <strain evidence="1 2">DSM 19663</strain>
    </source>
</reference>
<name>A0A839EAN7_9MICO</name>
<comment type="caution">
    <text evidence="1">The sequence shown here is derived from an EMBL/GenBank/DDBJ whole genome shotgun (WGS) entry which is preliminary data.</text>
</comment>
<dbReference type="AlphaFoldDB" id="A0A839EAN7"/>
<sequence>MTTALAAALMVGTTGCTFDAEIATNIPYEPSDGTGTVVGDIAVRNALLITEDGETLNLVVSLVNQSDSDRAVTIQWEGESGRESERVLVDGSGSTVLGGPEQQQIIIEGVEVTPGALYPVFFQYGDEPGSELLVPVLDGALPEYELYVPSS</sequence>
<proteinExistence type="predicted"/>
<evidence type="ECO:0000313" key="2">
    <source>
        <dbReference type="Proteomes" id="UP000585905"/>
    </source>
</evidence>
<accession>A0A839EAN7</accession>
<dbReference type="Proteomes" id="UP000585905">
    <property type="component" value="Unassembled WGS sequence"/>
</dbReference>
<protein>
    <recommendedName>
        <fullName evidence="3">DNA modification methylase</fullName>
    </recommendedName>
</protein>
<evidence type="ECO:0008006" key="3">
    <source>
        <dbReference type="Google" id="ProtNLM"/>
    </source>
</evidence>
<keyword evidence="2" id="KW-1185">Reference proteome</keyword>
<gene>
    <name evidence="1" type="ORF">FHX53_001832</name>
</gene>
<evidence type="ECO:0000313" key="1">
    <source>
        <dbReference type="EMBL" id="MBA8848233.1"/>
    </source>
</evidence>
<dbReference type="EMBL" id="JACGWX010000004">
    <property type="protein sequence ID" value="MBA8848233.1"/>
    <property type="molecule type" value="Genomic_DNA"/>
</dbReference>
<dbReference type="RefSeq" id="WP_182491030.1">
    <property type="nucleotide sequence ID" value="NZ_BAAAOV010000004.1"/>
</dbReference>